<dbReference type="InterPro" id="IPR005302">
    <property type="entry name" value="MoCF_Sase_C"/>
</dbReference>
<sequence length="282" mass="31161">MHVSELHLYPLKSGRGIALTETEIGLEGIPGDRRMMMVDPGGHFITQRDLQSLAQLEVSPLAEGFRFAMDGRGEMRIGQPPAYRRTDVVVWRSIVSAAVAEKEVNGKLSEWLEREVQLVFFDEKSRRTASAEWAGEGSPVTFADGYQVLITTTGSLAALNADMQAHGEGSIGMERFRPNIVLDHDQAFAEDAWDGIEIAGIRFDFVKPCARCIMTTQDQQTGSRDGANPMPAMGRIRMSAERRVPGPLFGWNAVPRQSGHIRIGDAATITGQRQAWPIKRRA</sequence>
<keyword evidence="3" id="KW-1185">Reference proteome</keyword>
<dbReference type="SUPFAM" id="SSF141673">
    <property type="entry name" value="MOSC N-terminal domain-like"/>
    <property type="match status" value="1"/>
</dbReference>
<dbReference type="SUPFAM" id="SSF50800">
    <property type="entry name" value="PK beta-barrel domain-like"/>
    <property type="match status" value="1"/>
</dbReference>
<proteinExistence type="predicted"/>
<dbReference type="GO" id="GO:0030170">
    <property type="term" value="F:pyridoxal phosphate binding"/>
    <property type="evidence" value="ECO:0007669"/>
    <property type="project" value="InterPro"/>
</dbReference>
<dbReference type="Pfam" id="PF03476">
    <property type="entry name" value="MOSC_N"/>
    <property type="match status" value="1"/>
</dbReference>
<protein>
    <submittedName>
        <fullName evidence="2">MOSC domain-containing protein</fullName>
    </submittedName>
</protein>
<gene>
    <name evidence="2" type="ORF">E2F50_09715</name>
</gene>
<accession>A0A4R5UJV1</accession>
<feature type="domain" description="MOSC" evidence="1">
    <location>
        <begin position="116"/>
        <end position="270"/>
    </location>
</feature>
<dbReference type="InterPro" id="IPR011037">
    <property type="entry name" value="Pyrv_Knase-like_insert_dom_sf"/>
</dbReference>
<dbReference type="OrthoDB" id="581532at2"/>
<evidence type="ECO:0000313" key="3">
    <source>
        <dbReference type="Proteomes" id="UP000295238"/>
    </source>
</evidence>
<dbReference type="InterPro" id="IPR005303">
    <property type="entry name" value="MOCOS_middle"/>
</dbReference>
<dbReference type="RefSeq" id="WP_133315925.1">
    <property type="nucleotide sequence ID" value="NZ_SMTL01000002.1"/>
</dbReference>
<comment type="caution">
    <text evidence="2">The sequence shown here is derived from an EMBL/GenBank/DDBJ whole genome shotgun (WGS) entry which is preliminary data.</text>
</comment>
<dbReference type="PROSITE" id="PS51340">
    <property type="entry name" value="MOSC"/>
    <property type="match status" value="1"/>
</dbReference>
<dbReference type="AlphaFoldDB" id="A0A4R5UJV1"/>
<evidence type="ECO:0000259" key="1">
    <source>
        <dbReference type="PROSITE" id="PS51340"/>
    </source>
</evidence>
<organism evidence="2 3">
    <name type="scientific">Rhizobium deserti</name>
    <dbReference type="NCBI Taxonomy" id="2547961"/>
    <lineage>
        <taxon>Bacteria</taxon>
        <taxon>Pseudomonadati</taxon>
        <taxon>Pseudomonadota</taxon>
        <taxon>Alphaproteobacteria</taxon>
        <taxon>Hyphomicrobiales</taxon>
        <taxon>Rhizobiaceae</taxon>
        <taxon>Rhizobium/Agrobacterium group</taxon>
        <taxon>Rhizobium</taxon>
    </lineage>
</organism>
<dbReference type="GO" id="GO:0003824">
    <property type="term" value="F:catalytic activity"/>
    <property type="evidence" value="ECO:0007669"/>
    <property type="project" value="InterPro"/>
</dbReference>
<dbReference type="GO" id="GO:0030151">
    <property type="term" value="F:molybdenum ion binding"/>
    <property type="evidence" value="ECO:0007669"/>
    <property type="project" value="InterPro"/>
</dbReference>
<dbReference type="EMBL" id="SMTL01000002">
    <property type="protein sequence ID" value="TDK37158.1"/>
    <property type="molecule type" value="Genomic_DNA"/>
</dbReference>
<dbReference type="Proteomes" id="UP000295238">
    <property type="component" value="Unassembled WGS sequence"/>
</dbReference>
<evidence type="ECO:0000313" key="2">
    <source>
        <dbReference type="EMBL" id="TDK37158.1"/>
    </source>
</evidence>
<name>A0A4R5UJV1_9HYPH</name>
<reference evidence="2 3" key="1">
    <citation type="submission" date="2019-03" db="EMBL/GenBank/DDBJ databases">
        <title>Rhizobium sp. nov., an bacterium isolated from biocrust in Mu Us Desert.</title>
        <authorList>
            <person name="Lixiong L."/>
        </authorList>
    </citation>
    <scope>NUCLEOTIDE SEQUENCE [LARGE SCALE GENOMIC DNA]</scope>
    <source>
        <strain evidence="2 3">SPY-1</strain>
    </source>
</reference>
<dbReference type="Pfam" id="PF03473">
    <property type="entry name" value="MOSC"/>
    <property type="match status" value="1"/>
</dbReference>